<accession>A0A6C0KNP5</accession>
<protein>
    <recommendedName>
        <fullName evidence="2">Nucleotide-diphospho-sugar transferase domain-containing protein</fullName>
    </recommendedName>
</protein>
<dbReference type="EMBL" id="MN740946">
    <property type="protein sequence ID" value="QHU19249.1"/>
    <property type="molecule type" value="Genomic_DNA"/>
</dbReference>
<evidence type="ECO:0000313" key="1">
    <source>
        <dbReference type="EMBL" id="QHU19249.1"/>
    </source>
</evidence>
<dbReference type="AlphaFoldDB" id="A0A6C0KNP5"/>
<reference evidence="1" key="1">
    <citation type="journal article" date="2020" name="Nature">
        <title>Giant virus diversity and host interactions through global metagenomics.</title>
        <authorList>
            <person name="Schulz F."/>
            <person name="Roux S."/>
            <person name="Paez-Espino D."/>
            <person name="Jungbluth S."/>
            <person name="Walsh D.A."/>
            <person name="Denef V.J."/>
            <person name="McMahon K.D."/>
            <person name="Konstantinidis K.T."/>
            <person name="Eloe-Fadrosh E.A."/>
            <person name="Kyrpides N.C."/>
            <person name="Woyke T."/>
        </authorList>
    </citation>
    <scope>NUCLEOTIDE SEQUENCE</scope>
    <source>
        <strain evidence="1">GVMAG-S-3300013014-104</strain>
    </source>
</reference>
<proteinExistence type="predicted"/>
<evidence type="ECO:0008006" key="2">
    <source>
        <dbReference type="Google" id="ProtNLM"/>
    </source>
</evidence>
<sequence length="256" mass="30525">MSFDIVIPLGPNEKTRINEQIEFTKKNIVGFRNIYIVSCDKNIKIPGTIIIDEDIFPFKLFISKYFLQFNGKKNRNGWYFQQLIKLYAGNYIEGILDNYLVIDADVFFLKQTNFIDIDNKPIFTLGNQNHNPYFKHMIKLHENFTKSIEESGICHHMMYNKKYLSEIFKIVEEKHNKPFWNVFILSLSEHKKYITMPEMCEAGCSEYELYLNYMVKYHKDDIVIRNLIWSDISETDYNSKTFLENNDFVSVCAWMK</sequence>
<name>A0A6C0KNP5_9ZZZZ</name>
<organism evidence="1">
    <name type="scientific">viral metagenome</name>
    <dbReference type="NCBI Taxonomy" id="1070528"/>
    <lineage>
        <taxon>unclassified sequences</taxon>
        <taxon>metagenomes</taxon>
        <taxon>organismal metagenomes</taxon>
    </lineage>
</organism>
<dbReference type="Pfam" id="PF20102">
    <property type="entry name" value="DUF6492"/>
    <property type="match status" value="1"/>
</dbReference>
<dbReference type="InterPro" id="IPR045499">
    <property type="entry name" value="DUF6492"/>
</dbReference>